<accession>A0AAE0FDG7</accession>
<evidence type="ECO:0000313" key="4">
    <source>
        <dbReference type="EMBL" id="KAK3257368.1"/>
    </source>
</evidence>
<reference evidence="4 5" key="1">
    <citation type="journal article" date="2015" name="Genome Biol. Evol.">
        <title>Comparative Genomics of a Bacterivorous Green Alga Reveals Evolutionary Causalities and Consequences of Phago-Mixotrophic Mode of Nutrition.</title>
        <authorList>
            <person name="Burns J.A."/>
            <person name="Paasch A."/>
            <person name="Narechania A."/>
            <person name="Kim E."/>
        </authorList>
    </citation>
    <scope>NUCLEOTIDE SEQUENCE [LARGE SCALE GENOMIC DNA]</scope>
    <source>
        <strain evidence="4 5">PLY_AMNH</strain>
    </source>
</reference>
<keyword evidence="2" id="KW-0418">Kinase</keyword>
<dbReference type="AlphaFoldDB" id="A0AAE0FDG7"/>
<name>A0AAE0FDG7_9CHLO</name>
<evidence type="ECO:0000313" key="5">
    <source>
        <dbReference type="Proteomes" id="UP001190700"/>
    </source>
</evidence>
<dbReference type="SUPFAM" id="SSF53613">
    <property type="entry name" value="Ribokinase-like"/>
    <property type="match status" value="1"/>
</dbReference>
<proteinExistence type="predicted"/>
<dbReference type="PANTHER" id="PTHR10584">
    <property type="entry name" value="SUGAR KINASE"/>
    <property type="match status" value="1"/>
</dbReference>
<dbReference type="GO" id="GO:0016301">
    <property type="term" value="F:kinase activity"/>
    <property type="evidence" value="ECO:0007669"/>
    <property type="project" value="UniProtKB-KW"/>
</dbReference>
<dbReference type="EMBL" id="LGRX02020589">
    <property type="protein sequence ID" value="KAK3257368.1"/>
    <property type="molecule type" value="Genomic_DNA"/>
</dbReference>
<evidence type="ECO:0000256" key="1">
    <source>
        <dbReference type="ARBA" id="ARBA00022679"/>
    </source>
</evidence>
<keyword evidence="1" id="KW-0808">Transferase</keyword>
<feature type="domain" description="Carbohydrate kinase PfkB" evidence="3">
    <location>
        <begin position="46"/>
        <end position="156"/>
    </location>
</feature>
<dbReference type="PROSITE" id="PS00584">
    <property type="entry name" value="PFKB_KINASES_2"/>
    <property type="match status" value="1"/>
</dbReference>
<dbReference type="InterPro" id="IPR029056">
    <property type="entry name" value="Ribokinase-like"/>
</dbReference>
<evidence type="ECO:0000259" key="3">
    <source>
        <dbReference type="Pfam" id="PF00294"/>
    </source>
</evidence>
<organism evidence="4 5">
    <name type="scientific">Cymbomonas tetramitiformis</name>
    <dbReference type="NCBI Taxonomy" id="36881"/>
    <lineage>
        <taxon>Eukaryota</taxon>
        <taxon>Viridiplantae</taxon>
        <taxon>Chlorophyta</taxon>
        <taxon>Pyramimonadophyceae</taxon>
        <taxon>Pyramimonadales</taxon>
        <taxon>Pyramimonadaceae</taxon>
        <taxon>Cymbomonas</taxon>
    </lineage>
</organism>
<feature type="non-terminal residue" evidence="4">
    <location>
        <position position="1"/>
    </location>
</feature>
<dbReference type="Proteomes" id="UP001190700">
    <property type="component" value="Unassembled WGS sequence"/>
</dbReference>
<keyword evidence="5" id="KW-1185">Reference proteome</keyword>
<dbReference type="PANTHER" id="PTHR10584:SF166">
    <property type="entry name" value="RIBOKINASE"/>
    <property type="match status" value="1"/>
</dbReference>
<dbReference type="Gene3D" id="3.40.1190.20">
    <property type="match status" value="1"/>
</dbReference>
<evidence type="ECO:0000256" key="2">
    <source>
        <dbReference type="ARBA" id="ARBA00022777"/>
    </source>
</evidence>
<dbReference type="Pfam" id="PF00294">
    <property type="entry name" value="PfkB"/>
    <property type="match status" value="1"/>
</dbReference>
<protein>
    <recommendedName>
        <fullName evidence="3">Carbohydrate kinase PfkB domain-containing protein</fullName>
    </recommendedName>
</protein>
<gene>
    <name evidence="4" type="ORF">CYMTET_33542</name>
</gene>
<comment type="caution">
    <text evidence="4">The sequence shown here is derived from an EMBL/GenBank/DDBJ whole genome shotgun (WGS) entry which is preliminary data.</text>
</comment>
<sequence length="171" mass="17914">AAKRSLRLRATNTLLPARVGSRHGTMAVALTIRPWLVSLRGDLPTRTHEEVTRAAKHLLDRGVKQVLVKLGSEGSLLIANTPQSCSCCAAPEPTVLTQPAIPAPEVVDTTGAGDTFTAAFAVATLQGLGAQEAMEFAAAAASLCVQKYGAQPSLPSLEDTTAWLAQWKNSA</sequence>
<dbReference type="InterPro" id="IPR002173">
    <property type="entry name" value="Carboh/pur_kinase_PfkB_CS"/>
</dbReference>
<dbReference type="InterPro" id="IPR011611">
    <property type="entry name" value="PfkB_dom"/>
</dbReference>